<keyword evidence="1" id="KW-1185">Reference proteome</keyword>
<name>A0A915HWD7_ROMCU</name>
<reference evidence="2" key="1">
    <citation type="submission" date="2022-11" db="UniProtKB">
        <authorList>
            <consortium name="WormBaseParasite"/>
        </authorList>
    </citation>
    <scope>IDENTIFICATION</scope>
</reference>
<proteinExistence type="predicted"/>
<evidence type="ECO:0000313" key="1">
    <source>
        <dbReference type="Proteomes" id="UP000887565"/>
    </source>
</evidence>
<accession>A0A915HWD7</accession>
<dbReference type="AlphaFoldDB" id="A0A915HWD7"/>
<organism evidence="1 2">
    <name type="scientific">Romanomermis culicivorax</name>
    <name type="common">Nematode worm</name>
    <dbReference type="NCBI Taxonomy" id="13658"/>
    <lineage>
        <taxon>Eukaryota</taxon>
        <taxon>Metazoa</taxon>
        <taxon>Ecdysozoa</taxon>
        <taxon>Nematoda</taxon>
        <taxon>Enoplea</taxon>
        <taxon>Dorylaimia</taxon>
        <taxon>Mermithida</taxon>
        <taxon>Mermithoidea</taxon>
        <taxon>Mermithidae</taxon>
        <taxon>Romanomermis</taxon>
    </lineage>
</organism>
<dbReference type="Proteomes" id="UP000887565">
    <property type="component" value="Unplaced"/>
</dbReference>
<evidence type="ECO:0000313" key="2">
    <source>
        <dbReference type="WBParaSite" id="nRc.2.0.1.t05733-RA"/>
    </source>
</evidence>
<dbReference type="WBParaSite" id="nRc.2.0.1.t05733-RA">
    <property type="protein sequence ID" value="nRc.2.0.1.t05733-RA"/>
    <property type="gene ID" value="nRc.2.0.1.g05733"/>
</dbReference>
<sequence length="80" mass="9296">MFFKSPIPRDGRIKAKSSQNCLYILLHLKADDYIIFGKDFRSNFMPSRGRNMGHIKQKGPPGRFVASWPVFAWFLPLSQH</sequence>
<protein>
    <submittedName>
        <fullName evidence="2">Uncharacterized protein</fullName>
    </submittedName>
</protein>